<evidence type="ECO:0000313" key="1">
    <source>
        <dbReference type="EMBL" id="MBX71737.1"/>
    </source>
</evidence>
<dbReference type="EMBL" id="GGEC01091253">
    <property type="protein sequence ID" value="MBX71737.1"/>
    <property type="molecule type" value="Transcribed_RNA"/>
</dbReference>
<organism evidence="1">
    <name type="scientific">Rhizophora mucronata</name>
    <name type="common">Asiatic mangrove</name>
    <dbReference type="NCBI Taxonomy" id="61149"/>
    <lineage>
        <taxon>Eukaryota</taxon>
        <taxon>Viridiplantae</taxon>
        <taxon>Streptophyta</taxon>
        <taxon>Embryophyta</taxon>
        <taxon>Tracheophyta</taxon>
        <taxon>Spermatophyta</taxon>
        <taxon>Magnoliopsida</taxon>
        <taxon>eudicotyledons</taxon>
        <taxon>Gunneridae</taxon>
        <taxon>Pentapetalae</taxon>
        <taxon>rosids</taxon>
        <taxon>fabids</taxon>
        <taxon>Malpighiales</taxon>
        <taxon>Rhizophoraceae</taxon>
        <taxon>Rhizophora</taxon>
    </lineage>
</organism>
<dbReference type="AlphaFoldDB" id="A0A2P2QXR3"/>
<accession>A0A2P2QXR3</accession>
<name>A0A2P2QXR3_RHIMU</name>
<proteinExistence type="predicted"/>
<reference evidence="1" key="1">
    <citation type="submission" date="2018-02" db="EMBL/GenBank/DDBJ databases">
        <title>Rhizophora mucronata_Transcriptome.</title>
        <authorList>
            <person name="Meera S.P."/>
            <person name="Sreeshan A."/>
            <person name="Augustine A."/>
        </authorList>
    </citation>
    <scope>NUCLEOTIDE SEQUENCE</scope>
    <source>
        <tissue evidence="1">Leaf</tissue>
    </source>
</reference>
<protein>
    <submittedName>
        <fullName evidence="1">Uncharacterized protein</fullName>
    </submittedName>
</protein>
<sequence length="43" mass="4784">MIWASHGEDISGCLLCLQQPTRENLQSRAEGKGFLVLTNHCNI</sequence>